<keyword evidence="6" id="KW-0413">Isomerase</keyword>
<name>A0A5C6DP90_9BACT</name>
<comment type="caution">
    <text evidence="6">The sequence shown here is derived from an EMBL/GenBank/DDBJ whole genome shotgun (WGS) entry which is preliminary data.</text>
</comment>
<dbReference type="GO" id="GO:0000162">
    <property type="term" value="P:L-tryptophan biosynthetic process"/>
    <property type="evidence" value="ECO:0007669"/>
    <property type="project" value="TreeGrafter"/>
</dbReference>
<dbReference type="PANTHER" id="PTHR43090">
    <property type="entry name" value="1-(5-PHOSPHORIBOSYL)-5-[(5-PHOSPHORIBOSYLAMINO)METHYLIDENEAMINO] IMIDAZOLE-4-CARBOXAMIDE ISOMERASE"/>
    <property type="match status" value="1"/>
</dbReference>
<evidence type="ECO:0000313" key="7">
    <source>
        <dbReference type="Proteomes" id="UP000319143"/>
    </source>
</evidence>
<dbReference type="Pfam" id="PF00977">
    <property type="entry name" value="His_biosynth"/>
    <property type="match status" value="1"/>
</dbReference>
<dbReference type="EMBL" id="SJPV01000004">
    <property type="protein sequence ID" value="TWU38422.1"/>
    <property type="molecule type" value="Genomic_DNA"/>
</dbReference>
<protein>
    <submittedName>
        <fullName evidence="6">1-(5-phosphoribosyl)-5-[(5-phosphoribosylamino)methylideneamino] imidazole-4-carboxamide isomerase</fullName>
    </submittedName>
</protein>
<dbReference type="InterPro" id="IPR011060">
    <property type="entry name" value="RibuloseP-bd_barrel"/>
</dbReference>
<dbReference type="GO" id="GO:0005737">
    <property type="term" value="C:cytoplasm"/>
    <property type="evidence" value="ECO:0007669"/>
    <property type="project" value="TreeGrafter"/>
</dbReference>
<comment type="pathway">
    <text evidence="4">Amino-acid biosynthesis.</text>
</comment>
<evidence type="ECO:0000256" key="2">
    <source>
        <dbReference type="ARBA" id="ARBA00022605"/>
    </source>
</evidence>
<evidence type="ECO:0000256" key="3">
    <source>
        <dbReference type="ARBA" id="ARBA00023102"/>
    </source>
</evidence>
<keyword evidence="2 5" id="KW-0028">Amino-acid biosynthesis</keyword>
<keyword evidence="7" id="KW-1185">Reference proteome</keyword>
<keyword evidence="3 5" id="KW-0368">Histidine biosynthesis</keyword>
<evidence type="ECO:0000256" key="4">
    <source>
        <dbReference type="ARBA" id="ARBA00029440"/>
    </source>
</evidence>
<dbReference type="InterPro" id="IPR044524">
    <property type="entry name" value="Isoase_HisA-like"/>
</dbReference>
<evidence type="ECO:0000313" key="6">
    <source>
        <dbReference type="EMBL" id="TWU38422.1"/>
    </source>
</evidence>
<dbReference type="GO" id="GO:0003949">
    <property type="term" value="F:1-(5-phosphoribosyl)-5-[(5-phosphoribosylamino)methylideneamino]imidazole-4-carboxamide isomerase activity"/>
    <property type="evidence" value="ECO:0007669"/>
    <property type="project" value="InterPro"/>
</dbReference>
<evidence type="ECO:0000256" key="5">
    <source>
        <dbReference type="RuleBase" id="RU003657"/>
    </source>
</evidence>
<dbReference type="InterPro" id="IPR013785">
    <property type="entry name" value="Aldolase_TIM"/>
</dbReference>
<dbReference type="RefSeq" id="WP_146526734.1">
    <property type="nucleotide sequence ID" value="NZ_SJPV01000004.1"/>
</dbReference>
<accession>A0A5C6DP90</accession>
<organism evidence="6 7">
    <name type="scientific">Novipirellula artificiosorum</name>
    <dbReference type="NCBI Taxonomy" id="2528016"/>
    <lineage>
        <taxon>Bacteria</taxon>
        <taxon>Pseudomonadati</taxon>
        <taxon>Planctomycetota</taxon>
        <taxon>Planctomycetia</taxon>
        <taxon>Pirellulales</taxon>
        <taxon>Pirellulaceae</taxon>
        <taxon>Novipirellula</taxon>
    </lineage>
</organism>
<reference evidence="6 7" key="1">
    <citation type="submission" date="2019-02" db="EMBL/GenBank/DDBJ databases">
        <title>Deep-cultivation of Planctomycetes and their phenomic and genomic characterization uncovers novel biology.</title>
        <authorList>
            <person name="Wiegand S."/>
            <person name="Jogler M."/>
            <person name="Boedeker C."/>
            <person name="Pinto D."/>
            <person name="Vollmers J."/>
            <person name="Rivas-Marin E."/>
            <person name="Kohn T."/>
            <person name="Peeters S.H."/>
            <person name="Heuer A."/>
            <person name="Rast P."/>
            <person name="Oberbeckmann S."/>
            <person name="Bunk B."/>
            <person name="Jeske O."/>
            <person name="Meyerdierks A."/>
            <person name="Storesund J.E."/>
            <person name="Kallscheuer N."/>
            <person name="Luecker S."/>
            <person name="Lage O.M."/>
            <person name="Pohl T."/>
            <person name="Merkel B.J."/>
            <person name="Hornburger P."/>
            <person name="Mueller R.-W."/>
            <person name="Bruemmer F."/>
            <person name="Labrenz M."/>
            <person name="Spormann A.M."/>
            <person name="Op Den Camp H."/>
            <person name="Overmann J."/>
            <person name="Amann R."/>
            <person name="Jetten M.S.M."/>
            <person name="Mascher T."/>
            <person name="Medema M.H."/>
            <person name="Devos D.P."/>
            <person name="Kaster A.-K."/>
            <person name="Ovreas L."/>
            <person name="Rohde M."/>
            <person name="Galperin M.Y."/>
            <person name="Jogler C."/>
        </authorList>
    </citation>
    <scope>NUCLEOTIDE SEQUENCE [LARGE SCALE GENOMIC DNA]</scope>
    <source>
        <strain evidence="6 7">Poly41</strain>
    </source>
</reference>
<dbReference type="GO" id="GO:0000105">
    <property type="term" value="P:L-histidine biosynthetic process"/>
    <property type="evidence" value="ECO:0007669"/>
    <property type="project" value="UniProtKB-KW"/>
</dbReference>
<dbReference type="AlphaFoldDB" id="A0A5C6DP90"/>
<dbReference type="PANTHER" id="PTHR43090:SF2">
    <property type="entry name" value="1-(5-PHOSPHORIBOSYL)-5-[(5-PHOSPHORIBOSYLAMINO)METHYLIDENEAMINO] IMIDAZOLE-4-CARBOXAMIDE ISOMERASE"/>
    <property type="match status" value="1"/>
</dbReference>
<sequence length="258" mass="27223">MQESNLWGQRSSFQGIASRLIAVIDLKASVAVHAIAGNRLRYQPVWLCGSSPGDPIALADHYRKVGVGAFYIADLDAIVGGDIQLEVLHELLLTMDANARVMLDAGVGTHDGQRQYEALIALSEQHPLVSLIVATECATGLANLDQFVREIGAAKVILGLDYHAGHFLAGVSSETGWLDHANRLGIRRAVVLDTSAVGTRSGPVVVDTCRRVGALVPDWSITAGGGIRSADDANTLFDAGCDHCLLATALLPPRGVSA</sequence>
<gene>
    <name evidence="6" type="ORF">Poly41_28980</name>
</gene>
<dbReference type="Gene3D" id="3.20.20.70">
    <property type="entry name" value="Aldolase class I"/>
    <property type="match status" value="1"/>
</dbReference>
<comment type="similarity">
    <text evidence="1 5">Belongs to the HisA/HisF family.</text>
</comment>
<evidence type="ECO:0000256" key="1">
    <source>
        <dbReference type="ARBA" id="ARBA00009667"/>
    </source>
</evidence>
<dbReference type="SUPFAM" id="SSF51366">
    <property type="entry name" value="Ribulose-phoshate binding barrel"/>
    <property type="match status" value="1"/>
</dbReference>
<proteinExistence type="inferred from homology"/>
<dbReference type="InterPro" id="IPR006062">
    <property type="entry name" value="His_biosynth"/>
</dbReference>
<dbReference type="OrthoDB" id="1796087at2"/>
<dbReference type="Proteomes" id="UP000319143">
    <property type="component" value="Unassembled WGS sequence"/>
</dbReference>